<dbReference type="Gene3D" id="3.90.226.10">
    <property type="entry name" value="2-enoyl-CoA Hydratase, Chain A, domain 1"/>
    <property type="match status" value="1"/>
</dbReference>
<dbReference type="PANTHER" id="PTHR37049">
    <property type="entry name" value="PEPTIDASE S41 FAMILY PROTEIN"/>
    <property type="match status" value="1"/>
</dbReference>
<dbReference type="PANTHER" id="PTHR37049:SF5">
    <property type="entry name" value="TAIL SPECIFIC PROTEASE DOMAIN-CONTAINING PROTEIN"/>
    <property type="match status" value="1"/>
</dbReference>
<feature type="compositionally biased region" description="Polar residues" evidence="1">
    <location>
        <begin position="327"/>
        <end position="340"/>
    </location>
</feature>
<feature type="transmembrane region" description="Helical" evidence="2">
    <location>
        <begin position="937"/>
        <end position="966"/>
    </location>
</feature>
<keyword evidence="2" id="KW-0472">Membrane</keyword>
<evidence type="ECO:0000256" key="2">
    <source>
        <dbReference type="SAM" id="Phobius"/>
    </source>
</evidence>
<dbReference type="InterPro" id="IPR045338">
    <property type="entry name" value="DUF6535"/>
</dbReference>
<dbReference type="InterPro" id="IPR029045">
    <property type="entry name" value="ClpP/crotonase-like_dom_sf"/>
</dbReference>
<dbReference type="Proteomes" id="UP000663840">
    <property type="component" value="Unassembled WGS sequence"/>
</dbReference>
<evidence type="ECO:0000313" key="4">
    <source>
        <dbReference type="EMBL" id="CAE6485887.1"/>
    </source>
</evidence>
<feature type="region of interest" description="Disordered" evidence="1">
    <location>
        <begin position="1305"/>
        <end position="1333"/>
    </location>
</feature>
<feature type="transmembrane region" description="Helical" evidence="2">
    <location>
        <begin position="882"/>
        <end position="904"/>
    </location>
</feature>
<comment type="caution">
    <text evidence="4">The sequence shown here is derived from an EMBL/GenBank/DDBJ whole genome shotgun (WGS) entry which is preliminary data.</text>
</comment>
<dbReference type="SUPFAM" id="SSF52096">
    <property type="entry name" value="ClpP/crotonase"/>
    <property type="match status" value="1"/>
</dbReference>
<feature type="domain" description="DUF6535" evidence="3">
    <location>
        <begin position="794"/>
        <end position="967"/>
    </location>
</feature>
<dbReference type="EMBL" id="CAJMWR010004137">
    <property type="protein sequence ID" value="CAE6485887.1"/>
    <property type="molecule type" value="Genomic_DNA"/>
</dbReference>
<evidence type="ECO:0000256" key="1">
    <source>
        <dbReference type="SAM" id="MobiDB-lite"/>
    </source>
</evidence>
<sequence length="1773" mass="195051">MFAPWKWHRYITKPSIQATLSRVAMYYLLASALSAAVLSSASPLESRQSDPCTKIVKQAWSKPSEVSSCLSFFPFNATLRDNVADVLSQTFSQFHTSTNFHLKMPEPFTDDTIDLLGEFQRIKKTTYKSDFELHRDISTTVKRLGDSHAGYVNYCYDSLFSTYLPFPLAILARPGAEDVQNIHIVPEASEVVASEFGAEAIEIWKAALGGKNLTDFNGAQIISINGQDPWTVIDAYAETAGGFQAKTTRQNGFFASYDSWDYNLGGFAQKALPPSSDTVSLTLVRNGTTSQETYEIPYLSRLGSETVEFTDANSLWANNCLPTRKTNGGPVSNTVASSKMKTAAGAGPSSEEDPLREPAKFQRAPIIPPITEGRRETFANLVYDEPRDIALPEHLTPNGSVSGYGALSWYMLEDKKTAVLWLGSFDGRAIEVRKSILNGLKSVKEKGAERLLIDVTNNGGGLICTASFLHRVLAGPQPGLDVQPGLDGSVRAQDLPQKIVAKIVAGGLPEDDSSYYNPSNYKDVKGNQFAYNFNWLNPPISVQVNGISDKFSQKIGDTCLPFSQTPPDTQPFAFENIAIMSNGRCASACSLFSIMMRTKYNVKTVVMGGKPGTTQQYCGVVGGQSLSFVPLNVELKTLGLKNDTLAPPDFLTNSYQGINWKLVYSPLDPNSFEEFQSHPAQFSFPLFPNTVNNPQAIWKDIVRLSNLKFAERWSNDTELRGGGNLHFMHHESAEPRRIDSYLSFAAIDSAERVPQVTNPNHTTNDSRFKHGESFRDPFSGNKAGEEFSHDAIVWKLYRSEAEEYDQELVKGRHASLDVLLLFAALFSAILTAFLIEAKNMLQQDPADTTNALLLIIVQNQANGVAGLSSIDEPPFSASYAALWINGLWFAALGLSLSAALVAMLSKEWLTAYTASRPRPAHTHALLRQARFDGLNSWWALHIIALLPTLLHLSLLLFALGLVVYLWTLDVAVAVVTCAIVALTLIFYLTTTLLGAIVPFCPFVTEISRYLQQGFGIWFMKRPRLLHPENRSPDRQTATTSLEDIRAVSWLAENARDPVVVDCSYQALAGVCLSTEVMDSNEHNKDESKEWYKYLEPMFPELIGRFEASIRKSREMASTRGANLARFARATVQLCAFLDNSAHNTQPPNRKNGPKPRFRDGIRPRLESLAFSSSSEPPVIASRMEVALGALDGVWRDEHPPFSADSYASLTAAELRLVALNSAALCGRALPDTLGPSTLNIAIDMSLPSQKRLSILTLQNTYYRSLARASVQLRYHSDGRTPINSFALVNLLDALRIAAKCPDLNPQYSPDDATPDGGQVTEPRAGFSRPRSKNDRTSNFIIPVFNSENYIRPTALFHGPLGSIVRVLASAPLRPHGTEVISDRYATGLKIRLAAVRALAAVAPFVLQQWFREKISRSGNASAPQEPASIPDTSNWPDVDATITDSQKLEGTIASHLLLVVKVIGPYIERAGAMSLVELSLAELNRIANTSPFSAHLALRRRASVDFVPLLKFAAIDVKAADGRPLMNETTKSHILNLLTFEISGKNQVPRVPIAPESLPLLLRVAQDVPNHTDLVHAVLKYVVSRVRETKDNIGYLRVFTHSNQGYPLLLAIGRSHQANIEPLVGAILQIAYISAGNGVISLQDGVATGDLAIPGFLDAISLVVHHTHRVADKPNYRHLHSLGRSLVSTIQNIGDQSARMVLEHHALDELIDALRTQSDHSDSTLQSRNKAALNSEPKFVRNNEYLINQLLALKTRYLSDSVSSAAKQEIDQS</sequence>
<feature type="region of interest" description="Disordered" evidence="1">
    <location>
        <begin position="327"/>
        <end position="358"/>
    </location>
</feature>
<evidence type="ECO:0000259" key="3">
    <source>
        <dbReference type="Pfam" id="PF20153"/>
    </source>
</evidence>
<name>A0A8H3CHC6_9AGAM</name>
<dbReference type="InterPro" id="IPR052766">
    <property type="entry name" value="S41A_metabolite_peptidase"/>
</dbReference>
<gene>
    <name evidence="4" type="ORF">RDB_LOCUS140966</name>
</gene>
<keyword evidence="2" id="KW-1133">Transmembrane helix</keyword>
<keyword evidence="2" id="KW-0812">Transmembrane</keyword>
<feature type="transmembrane region" description="Helical" evidence="2">
    <location>
        <begin position="972"/>
        <end position="1000"/>
    </location>
</feature>
<feature type="region of interest" description="Disordered" evidence="1">
    <location>
        <begin position="1417"/>
        <end position="1436"/>
    </location>
</feature>
<accession>A0A8H3CHC6</accession>
<feature type="transmembrane region" description="Helical" evidence="2">
    <location>
        <begin position="818"/>
        <end position="837"/>
    </location>
</feature>
<proteinExistence type="predicted"/>
<dbReference type="Pfam" id="PF20153">
    <property type="entry name" value="DUF6535"/>
    <property type="match status" value="1"/>
</dbReference>
<evidence type="ECO:0000313" key="5">
    <source>
        <dbReference type="Proteomes" id="UP000663840"/>
    </source>
</evidence>
<protein>
    <recommendedName>
        <fullName evidence="3">DUF6535 domain-containing protein</fullName>
    </recommendedName>
</protein>
<reference evidence="4" key="1">
    <citation type="submission" date="2021-01" db="EMBL/GenBank/DDBJ databases">
        <authorList>
            <person name="Kaushik A."/>
        </authorList>
    </citation>
    <scope>NUCLEOTIDE SEQUENCE</scope>
    <source>
        <strain evidence="4">AG1-1A</strain>
    </source>
</reference>
<organism evidence="4 5">
    <name type="scientific">Rhizoctonia solani</name>
    <dbReference type="NCBI Taxonomy" id="456999"/>
    <lineage>
        <taxon>Eukaryota</taxon>
        <taxon>Fungi</taxon>
        <taxon>Dikarya</taxon>
        <taxon>Basidiomycota</taxon>
        <taxon>Agaricomycotina</taxon>
        <taxon>Agaricomycetes</taxon>
        <taxon>Cantharellales</taxon>
        <taxon>Ceratobasidiaceae</taxon>
        <taxon>Rhizoctonia</taxon>
    </lineage>
</organism>